<name>A0A5E6MEG3_9BACT</name>
<feature type="transmembrane region" description="Helical" evidence="1">
    <location>
        <begin position="85"/>
        <end position="108"/>
    </location>
</feature>
<keyword evidence="1" id="KW-1133">Transmembrane helix</keyword>
<dbReference type="GO" id="GO:0004175">
    <property type="term" value="F:endopeptidase activity"/>
    <property type="evidence" value="ECO:0007669"/>
    <property type="project" value="UniProtKB-ARBA"/>
</dbReference>
<dbReference type="EMBL" id="CABFUZ020000125">
    <property type="protein sequence ID" value="VVM06746.1"/>
    <property type="molecule type" value="Genomic_DNA"/>
</dbReference>
<dbReference type="GO" id="GO:0080120">
    <property type="term" value="P:CAAX-box protein maturation"/>
    <property type="evidence" value="ECO:0007669"/>
    <property type="project" value="UniProtKB-ARBA"/>
</dbReference>
<sequence>MSSSERDASSLPAFLAYLAAIFLAAALLSPAVHALLSPLYPASPERYFRRVLELSALLLFFFFRKKMGIRSWRDVGFSRPVLAPFLRGCLLGLVSGLTCLLPLLVSALLDHDVGLEWNPVSFLAWTGRGLLVAVSEEILFRGIFFTALLRAIGPFPGLLASALLFCLAHFLRTSSSVPESPLAFLSGWKLLSAHLAPILSFSWFDLHGLLLFSVGAALAAAYLATGTLWLPIGIHALWVALLYGLAAKANGSPPFFLWSSSVIALFGVLLWIGFGQHRPGRTA</sequence>
<accession>A0A5E6MEG3</accession>
<keyword evidence="4" id="KW-1185">Reference proteome</keyword>
<reference evidence="3" key="1">
    <citation type="submission" date="2019-09" db="EMBL/GenBank/DDBJ databases">
        <authorList>
            <person name="Cremers G."/>
        </authorList>
    </citation>
    <scope>NUCLEOTIDE SEQUENCE [LARGE SCALE GENOMIC DNA]</scope>
    <source>
        <strain evidence="3">3B</strain>
    </source>
</reference>
<dbReference type="InterPro" id="IPR003675">
    <property type="entry name" value="Rce1/LyrA-like_dom"/>
</dbReference>
<keyword evidence="1" id="KW-0472">Membrane</keyword>
<feature type="transmembrane region" description="Helical" evidence="1">
    <location>
        <begin position="219"/>
        <end position="243"/>
    </location>
</feature>
<feature type="domain" description="CAAX prenyl protease 2/Lysostaphin resistance protein A-like" evidence="2">
    <location>
        <begin position="122"/>
        <end position="240"/>
    </location>
</feature>
<feature type="transmembrane region" description="Helical" evidence="1">
    <location>
        <begin position="191"/>
        <end position="212"/>
    </location>
</feature>
<evidence type="ECO:0000313" key="3">
    <source>
        <dbReference type="EMBL" id="VVM06746.1"/>
    </source>
</evidence>
<protein>
    <recommendedName>
        <fullName evidence="2">CAAX prenyl protease 2/Lysostaphin resistance protein A-like domain-containing protein</fullName>
    </recommendedName>
</protein>
<dbReference type="PANTHER" id="PTHR39430:SF1">
    <property type="entry name" value="PROTEASE"/>
    <property type="match status" value="1"/>
</dbReference>
<gene>
    <name evidence="3" type="ORF">MAMC_01222</name>
</gene>
<organism evidence="3 4">
    <name type="scientific">Methylacidimicrobium cyclopophantes</name>
    <dbReference type="NCBI Taxonomy" id="1041766"/>
    <lineage>
        <taxon>Bacteria</taxon>
        <taxon>Pseudomonadati</taxon>
        <taxon>Verrucomicrobiota</taxon>
        <taxon>Methylacidimicrobium</taxon>
    </lineage>
</organism>
<comment type="caution">
    <text evidence="3">The sequence shown here is derived from an EMBL/GenBank/DDBJ whole genome shotgun (WGS) entry which is preliminary data.</text>
</comment>
<dbReference type="Proteomes" id="UP000381693">
    <property type="component" value="Unassembled WGS sequence"/>
</dbReference>
<dbReference type="OrthoDB" id="193898at2"/>
<dbReference type="PANTHER" id="PTHR39430">
    <property type="entry name" value="MEMBRANE-ASSOCIATED PROTEASE-RELATED"/>
    <property type="match status" value="1"/>
</dbReference>
<feature type="transmembrane region" description="Helical" evidence="1">
    <location>
        <begin position="147"/>
        <end position="171"/>
    </location>
</feature>
<evidence type="ECO:0000256" key="1">
    <source>
        <dbReference type="SAM" id="Phobius"/>
    </source>
</evidence>
<dbReference type="Pfam" id="PF02517">
    <property type="entry name" value="Rce1-like"/>
    <property type="match status" value="1"/>
</dbReference>
<dbReference type="AlphaFoldDB" id="A0A5E6MEG3"/>
<evidence type="ECO:0000259" key="2">
    <source>
        <dbReference type="Pfam" id="PF02517"/>
    </source>
</evidence>
<dbReference type="RefSeq" id="WP_142525247.1">
    <property type="nucleotide sequence ID" value="NZ_CABFUZ020000125.1"/>
</dbReference>
<proteinExistence type="predicted"/>
<feature type="transmembrane region" description="Helical" evidence="1">
    <location>
        <begin position="47"/>
        <end position="64"/>
    </location>
</feature>
<keyword evidence="1" id="KW-0812">Transmembrane</keyword>
<evidence type="ECO:0000313" key="4">
    <source>
        <dbReference type="Proteomes" id="UP000381693"/>
    </source>
</evidence>
<feature type="transmembrane region" description="Helical" evidence="1">
    <location>
        <begin position="12"/>
        <end position="35"/>
    </location>
</feature>
<feature type="transmembrane region" description="Helical" evidence="1">
    <location>
        <begin position="120"/>
        <end position="140"/>
    </location>
</feature>
<feature type="transmembrane region" description="Helical" evidence="1">
    <location>
        <begin position="255"/>
        <end position="274"/>
    </location>
</feature>